<evidence type="ECO:0000313" key="2">
    <source>
        <dbReference type="EMBL" id="TDC86286.1"/>
    </source>
</evidence>
<dbReference type="RefSeq" id="WP_132606517.1">
    <property type="nucleotide sequence ID" value="NZ_SMKO01000300.1"/>
</dbReference>
<dbReference type="InterPro" id="IPR036259">
    <property type="entry name" value="MFS_trans_sf"/>
</dbReference>
<feature type="transmembrane region" description="Helical" evidence="1">
    <location>
        <begin position="31"/>
        <end position="50"/>
    </location>
</feature>
<dbReference type="AlphaFoldDB" id="A0A4R4U9C5"/>
<proteinExistence type="predicted"/>
<keyword evidence="1" id="KW-0472">Membrane</keyword>
<protein>
    <recommendedName>
        <fullName evidence="4">MFS transporter</fullName>
    </recommendedName>
</protein>
<keyword evidence="3" id="KW-1185">Reference proteome</keyword>
<evidence type="ECO:0000256" key="1">
    <source>
        <dbReference type="SAM" id="Phobius"/>
    </source>
</evidence>
<organism evidence="2 3">
    <name type="scientific">Nonomuraea deserti</name>
    <dbReference type="NCBI Taxonomy" id="1848322"/>
    <lineage>
        <taxon>Bacteria</taxon>
        <taxon>Bacillati</taxon>
        <taxon>Actinomycetota</taxon>
        <taxon>Actinomycetes</taxon>
        <taxon>Streptosporangiales</taxon>
        <taxon>Streptosporangiaceae</taxon>
        <taxon>Nonomuraea</taxon>
    </lineage>
</organism>
<keyword evidence="1" id="KW-0812">Transmembrane</keyword>
<dbReference type="EMBL" id="SMKO01000300">
    <property type="protein sequence ID" value="TDC86286.1"/>
    <property type="molecule type" value="Genomic_DNA"/>
</dbReference>
<sequence>MPIAYTLFYTATTYCLAYGTCVLEIPKTTMLALTMIGVFMAAGTVVSAMVPDRLRRRCTLIAGHRGCVVRGLVMVMLLRSHAHGGTGWICWL</sequence>
<evidence type="ECO:0000313" key="3">
    <source>
        <dbReference type="Proteomes" id="UP000295258"/>
    </source>
</evidence>
<dbReference type="SUPFAM" id="SSF103473">
    <property type="entry name" value="MFS general substrate transporter"/>
    <property type="match status" value="1"/>
</dbReference>
<reference evidence="2 3" key="1">
    <citation type="submission" date="2019-03" db="EMBL/GenBank/DDBJ databases">
        <title>Draft genome sequences of novel Actinobacteria.</title>
        <authorList>
            <person name="Sahin N."/>
            <person name="Ay H."/>
            <person name="Saygin H."/>
        </authorList>
    </citation>
    <scope>NUCLEOTIDE SEQUENCE [LARGE SCALE GENOMIC DNA]</scope>
    <source>
        <strain evidence="2 3">KC310</strain>
    </source>
</reference>
<dbReference type="Proteomes" id="UP000295258">
    <property type="component" value="Unassembled WGS sequence"/>
</dbReference>
<dbReference type="Gene3D" id="1.20.1250.20">
    <property type="entry name" value="MFS general substrate transporter like domains"/>
    <property type="match status" value="1"/>
</dbReference>
<gene>
    <name evidence="2" type="ORF">E1292_48220</name>
</gene>
<keyword evidence="1" id="KW-1133">Transmembrane helix</keyword>
<comment type="caution">
    <text evidence="2">The sequence shown here is derived from an EMBL/GenBank/DDBJ whole genome shotgun (WGS) entry which is preliminary data.</text>
</comment>
<accession>A0A4R4U9C5</accession>
<name>A0A4R4U9C5_9ACTN</name>
<evidence type="ECO:0008006" key="4">
    <source>
        <dbReference type="Google" id="ProtNLM"/>
    </source>
</evidence>